<proteinExistence type="predicted"/>
<reference evidence="1" key="1">
    <citation type="submission" date="2019-04" db="EMBL/GenBank/DDBJ databases">
        <title>Genome assembly of Zosterops borbonicus 15179.</title>
        <authorList>
            <person name="Leroy T."/>
            <person name="Anselmetti Y."/>
            <person name="Tilak M.-K."/>
            <person name="Nabholz B."/>
        </authorList>
    </citation>
    <scope>NUCLEOTIDE SEQUENCE</scope>
    <source>
        <strain evidence="1">HGM_15179</strain>
        <tissue evidence="1">Muscle</tissue>
    </source>
</reference>
<dbReference type="AlphaFoldDB" id="A0A8K1G8K0"/>
<protein>
    <submittedName>
        <fullName evidence="1">Uncharacterized protein</fullName>
    </submittedName>
</protein>
<accession>A0A8K1G8K0</accession>
<gene>
    <name evidence="1" type="ORF">HGM15179_013341</name>
</gene>
<dbReference type="EMBL" id="SWJQ01000485">
    <property type="protein sequence ID" value="TRZ13767.1"/>
    <property type="molecule type" value="Genomic_DNA"/>
</dbReference>
<name>A0A8K1G8K0_9PASS</name>
<comment type="caution">
    <text evidence="1">The sequence shown here is derived from an EMBL/GenBank/DDBJ whole genome shotgun (WGS) entry which is preliminary data.</text>
</comment>
<evidence type="ECO:0000313" key="2">
    <source>
        <dbReference type="Proteomes" id="UP000796761"/>
    </source>
</evidence>
<dbReference type="OrthoDB" id="9216177at2759"/>
<sequence length="133" mass="15310">MDSEVDQELAEWQSSESHDQCSRVQQEACSQCIPRDQYWDQSYSSGIWRKGSNTPFSKFAGGTKLEELADPPEGSAAIPWHLDQLEDWAERNLMRLNQGKCWVLHLGRNSPKCQHRLGLTSCRAALWKRTWDS</sequence>
<keyword evidence="2" id="KW-1185">Reference proteome</keyword>
<evidence type="ECO:0000313" key="1">
    <source>
        <dbReference type="EMBL" id="TRZ13767.1"/>
    </source>
</evidence>
<organism evidence="1 2">
    <name type="scientific">Zosterops borbonicus</name>
    <dbReference type="NCBI Taxonomy" id="364589"/>
    <lineage>
        <taxon>Eukaryota</taxon>
        <taxon>Metazoa</taxon>
        <taxon>Chordata</taxon>
        <taxon>Craniata</taxon>
        <taxon>Vertebrata</taxon>
        <taxon>Euteleostomi</taxon>
        <taxon>Archelosauria</taxon>
        <taxon>Archosauria</taxon>
        <taxon>Dinosauria</taxon>
        <taxon>Saurischia</taxon>
        <taxon>Theropoda</taxon>
        <taxon>Coelurosauria</taxon>
        <taxon>Aves</taxon>
        <taxon>Neognathae</taxon>
        <taxon>Neoaves</taxon>
        <taxon>Telluraves</taxon>
        <taxon>Australaves</taxon>
        <taxon>Passeriformes</taxon>
        <taxon>Sylvioidea</taxon>
        <taxon>Zosteropidae</taxon>
        <taxon>Zosterops</taxon>
    </lineage>
</organism>
<dbReference type="Proteomes" id="UP000796761">
    <property type="component" value="Unassembled WGS sequence"/>
</dbReference>